<comment type="caution">
    <text evidence="3">The sequence shown here is derived from an EMBL/GenBank/DDBJ whole genome shotgun (WGS) entry which is preliminary data.</text>
</comment>
<keyword evidence="4" id="KW-1185">Reference proteome</keyword>
<dbReference type="SUPFAM" id="SSF81296">
    <property type="entry name" value="E set domains"/>
    <property type="match status" value="1"/>
</dbReference>
<dbReference type="RefSeq" id="WP_068223053.1">
    <property type="nucleotide sequence ID" value="NZ_CP139724.1"/>
</dbReference>
<proteinExistence type="predicted"/>
<dbReference type="Gene3D" id="2.60.40.10">
    <property type="entry name" value="Immunoglobulins"/>
    <property type="match status" value="1"/>
</dbReference>
<gene>
    <name evidence="3" type="ORF">AWW68_14835</name>
</gene>
<keyword evidence="1" id="KW-0732">Signal</keyword>
<evidence type="ECO:0000259" key="2">
    <source>
        <dbReference type="Pfam" id="PF17116"/>
    </source>
</evidence>
<feature type="chain" id="PRO_5007574313" description="Type 9 secretion system plug protein N-terminal domain-containing protein" evidence="1">
    <location>
        <begin position="23"/>
        <end position="420"/>
    </location>
</feature>
<dbReference type="InterPro" id="IPR031345">
    <property type="entry name" value="T9SS_Plug_N"/>
</dbReference>
<dbReference type="Proteomes" id="UP000075606">
    <property type="component" value="Unassembled WGS sequence"/>
</dbReference>
<dbReference type="EMBL" id="LRPC01000028">
    <property type="protein sequence ID" value="KYG73939.1"/>
    <property type="molecule type" value="Genomic_DNA"/>
</dbReference>
<dbReference type="STRING" id="333140.AWW68_14835"/>
<dbReference type="InterPro" id="IPR013783">
    <property type="entry name" value="Ig-like_fold"/>
</dbReference>
<feature type="domain" description="Type 9 secretion system plug protein N-terminal" evidence="2">
    <location>
        <begin position="37"/>
        <end position="161"/>
    </location>
</feature>
<evidence type="ECO:0000313" key="3">
    <source>
        <dbReference type="EMBL" id="KYG73939.1"/>
    </source>
</evidence>
<organism evidence="3 4">
    <name type="scientific">Roseivirga spongicola</name>
    <dbReference type="NCBI Taxonomy" id="333140"/>
    <lineage>
        <taxon>Bacteria</taxon>
        <taxon>Pseudomonadati</taxon>
        <taxon>Bacteroidota</taxon>
        <taxon>Cytophagia</taxon>
        <taxon>Cytophagales</taxon>
        <taxon>Roseivirgaceae</taxon>
        <taxon>Roseivirga</taxon>
    </lineage>
</organism>
<evidence type="ECO:0000256" key="1">
    <source>
        <dbReference type="SAM" id="SignalP"/>
    </source>
</evidence>
<sequence length="420" mass="48591">MNIKPLYLTLILALLTPFATLAQKELKFDNRVYEPTIKTVQINSNGNSVESVIAPPVTRVNRQQLWLSFDDLRENADYYYVYFIHCNADWTPSSIRPNVFLNTFNEFEITEFEFSSEAKQKYVNYRFAIPAFKTSGNYLAVVYRDRDKEDLILSQRFYVFEDAAAAGVSINRSADAGKRLNNQRVEVTLNYANLKAIDPKTQFKVVVRQNQREDLTTYNLPSTFIDQNNKTIRYQNLGDENEFPGTNEFRSFDLGTVTFTGRNVQSVKVVENRVFAELRPDMPLGDGYLQGLDINGQFYIRDLEGRSGQSTAEYVNTKLSLKLPQKQDNVYVLGAFNNWQKNETSLMHYNSELEQYELEVLLKQGWYNYTYVTDGQDPFSIDGSFFDTENLYEVFVYYRPMGGRGDLLVAYSATAYNSRR</sequence>
<dbReference type="AlphaFoldDB" id="A0A150X5B9"/>
<dbReference type="Pfam" id="PF17116">
    <property type="entry name" value="T9SS_plug_1st"/>
    <property type="match status" value="1"/>
</dbReference>
<reference evidence="3 4" key="1">
    <citation type="submission" date="2016-01" db="EMBL/GenBank/DDBJ databases">
        <title>Genome sequencing of Roseivirga spongicola UST030701-084.</title>
        <authorList>
            <person name="Selvaratnam C."/>
            <person name="Thevarajoo S."/>
            <person name="Goh K.M."/>
            <person name="Ee R."/>
            <person name="Chan K.-G."/>
            <person name="Chong C.S."/>
        </authorList>
    </citation>
    <scope>NUCLEOTIDE SEQUENCE [LARGE SCALE GENOMIC DNA]</scope>
    <source>
        <strain evidence="3 4">UST030701-084</strain>
    </source>
</reference>
<evidence type="ECO:0000313" key="4">
    <source>
        <dbReference type="Proteomes" id="UP000075606"/>
    </source>
</evidence>
<protein>
    <recommendedName>
        <fullName evidence="2">Type 9 secretion system plug protein N-terminal domain-containing protein</fullName>
    </recommendedName>
</protein>
<dbReference type="OrthoDB" id="1522602at2"/>
<feature type="signal peptide" evidence="1">
    <location>
        <begin position="1"/>
        <end position="22"/>
    </location>
</feature>
<accession>A0A150X5B9</accession>
<dbReference type="InterPro" id="IPR014756">
    <property type="entry name" value="Ig_E-set"/>
</dbReference>
<name>A0A150X5B9_9BACT</name>